<proteinExistence type="predicted"/>
<gene>
    <name evidence="2" type="ORF">GKC33_02565</name>
</gene>
<name>A0A7X2ME28_9LACO</name>
<dbReference type="Proteomes" id="UP000467635">
    <property type="component" value="Unassembled WGS sequence"/>
</dbReference>
<reference evidence="2 3" key="1">
    <citation type="submission" date="2019-11" db="EMBL/GenBank/DDBJ databases">
        <title>Draft Genome Sequence of Plant Growth-Promoting Rhizosphere-Associated Bacteria.</title>
        <authorList>
            <person name="Vasilyev I.Y."/>
            <person name="Radchenko V."/>
            <person name="Ilnitskaya E.V."/>
        </authorList>
    </citation>
    <scope>NUCLEOTIDE SEQUENCE [LARGE SCALE GENOMIC DNA]</scope>
    <source>
        <strain evidence="2 3">VRA_01-1sq_f</strain>
    </source>
</reference>
<evidence type="ECO:0000259" key="1">
    <source>
        <dbReference type="Pfam" id="PF26334"/>
    </source>
</evidence>
<evidence type="ECO:0000313" key="2">
    <source>
        <dbReference type="EMBL" id="MSE07642.1"/>
    </source>
</evidence>
<sequence length="171" mass="19312">MKNRVHITSLYGLGGIAGTAQKRAVEAAKQLGFNELAIFKYDDLVDSPSELTKRIDGILAGLEIGDTVIFQSPVWISPNFEKRFIDKVRLYQGKVAIFINDVPPMMFAGNEILMPDFIEVYNKADLLIVASENMKEYLIKQGVTVEKFVIQNLWDIPVDFATNGQIRYLPR</sequence>
<organism evidence="2 3">
    <name type="scientific">Ligilactobacillus salivarius</name>
    <dbReference type="NCBI Taxonomy" id="1624"/>
    <lineage>
        <taxon>Bacteria</taxon>
        <taxon>Bacillati</taxon>
        <taxon>Bacillota</taxon>
        <taxon>Bacilli</taxon>
        <taxon>Lactobacillales</taxon>
        <taxon>Lactobacillaceae</taxon>
        <taxon>Ligilactobacillus</taxon>
    </lineage>
</organism>
<feature type="domain" description="Glucosyltransferase 3-like N-terminal" evidence="1">
    <location>
        <begin position="5"/>
        <end position="153"/>
    </location>
</feature>
<dbReference type="InterPro" id="IPR058591">
    <property type="entry name" value="Gtf3_N"/>
</dbReference>
<dbReference type="EMBL" id="WKKX01000058">
    <property type="protein sequence ID" value="MSE07642.1"/>
    <property type="molecule type" value="Genomic_DNA"/>
</dbReference>
<feature type="non-terminal residue" evidence="2">
    <location>
        <position position="171"/>
    </location>
</feature>
<accession>A0A7X2ME28</accession>
<protein>
    <submittedName>
        <fullName evidence="2">Nucleotide sugar synthetase</fullName>
    </submittedName>
</protein>
<evidence type="ECO:0000313" key="3">
    <source>
        <dbReference type="Proteomes" id="UP000467635"/>
    </source>
</evidence>
<dbReference type="Gene3D" id="3.40.50.2000">
    <property type="entry name" value="Glycogen Phosphorylase B"/>
    <property type="match status" value="1"/>
</dbReference>
<dbReference type="AlphaFoldDB" id="A0A7X2ME28"/>
<comment type="caution">
    <text evidence="2">The sequence shown here is derived from an EMBL/GenBank/DDBJ whole genome shotgun (WGS) entry which is preliminary data.</text>
</comment>
<dbReference type="Pfam" id="PF26334">
    <property type="entry name" value="Gtf3_N"/>
    <property type="match status" value="1"/>
</dbReference>